<dbReference type="EMBL" id="JAKUCV010001882">
    <property type="protein sequence ID" value="KAJ4844717.1"/>
    <property type="molecule type" value="Genomic_DNA"/>
</dbReference>
<gene>
    <name evidence="2" type="ORF">Tsubulata_007706</name>
</gene>
<sequence length="231" mass="25488">METEAVGSERQGMESMVEPSRSVQQQQVFTGSGAARVDGGGVCHAGGWPRTGGTTGGDHPMVQTPRPSFRDILAKARAGVALGVEETEEEDEVECNEGDINFVAGKYGMTVRLSEAFKERLEKRWDFVVVVKLLGRTIGYRTLCSRLQTLWQPSKPMKVVDLENDFFLVGLQCEEDFYQALTDFPRSWYDSEVLKALGSLVGGAMKVDANTKVAIWGKYARVAVEVDLEKL</sequence>
<dbReference type="InterPro" id="IPR040256">
    <property type="entry name" value="At4g02000-like"/>
</dbReference>
<protein>
    <recommendedName>
        <fullName evidence="4">DUF4283 domain-containing protein</fullName>
    </recommendedName>
</protein>
<dbReference type="Proteomes" id="UP001141552">
    <property type="component" value="Unassembled WGS sequence"/>
</dbReference>
<name>A0A9Q0G9I7_9ROSI</name>
<reference evidence="2" key="2">
    <citation type="journal article" date="2023" name="Plants (Basel)">
        <title>Annotation of the Turnera subulata (Passifloraceae) Draft Genome Reveals the S-Locus Evolved after the Divergence of Turneroideae from Passifloroideae in a Stepwise Manner.</title>
        <authorList>
            <person name="Henning P.M."/>
            <person name="Roalson E.H."/>
            <person name="Mir W."/>
            <person name="McCubbin A.G."/>
            <person name="Shore J.S."/>
        </authorList>
    </citation>
    <scope>NUCLEOTIDE SEQUENCE</scope>
    <source>
        <strain evidence="2">F60SS</strain>
    </source>
</reference>
<evidence type="ECO:0000313" key="2">
    <source>
        <dbReference type="EMBL" id="KAJ4844717.1"/>
    </source>
</evidence>
<proteinExistence type="predicted"/>
<dbReference type="PANTHER" id="PTHR31286">
    <property type="entry name" value="GLYCINE-RICH CELL WALL STRUCTURAL PROTEIN 1.8-LIKE"/>
    <property type="match status" value="1"/>
</dbReference>
<comment type="caution">
    <text evidence="2">The sequence shown here is derived from an EMBL/GenBank/DDBJ whole genome shotgun (WGS) entry which is preliminary data.</text>
</comment>
<reference evidence="2" key="1">
    <citation type="submission" date="2022-02" db="EMBL/GenBank/DDBJ databases">
        <authorList>
            <person name="Henning P.M."/>
            <person name="McCubbin A.G."/>
            <person name="Shore J.S."/>
        </authorList>
    </citation>
    <scope>NUCLEOTIDE SEQUENCE</scope>
    <source>
        <strain evidence="2">F60SS</strain>
        <tissue evidence="2">Leaves</tissue>
    </source>
</reference>
<dbReference type="OrthoDB" id="1750606at2759"/>
<evidence type="ECO:0008006" key="4">
    <source>
        <dbReference type="Google" id="ProtNLM"/>
    </source>
</evidence>
<evidence type="ECO:0000313" key="3">
    <source>
        <dbReference type="Proteomes" id="UP001141552"/>
    </source>
</evidence>
<organism evidence="2 3">
    <name type="scientific">Turnera subulata</name>
    <dbReference type="NCBI Taxonomy" id="218843"/>
    <lineage>
        <taxon>Eukaryota</taxon>
        <taxon>Viridiplantae</taxon>
        <taxon>Streptophyta</taxon>
        <taxon>Embryophyta</taxon>
        <taxon>Tracheophyta</taxon>
        <taxon>Spermatophyta</taxon>
        <taxon>Magnoliopsida</taxon>
        <taxon>eudicotyledons</taxon>
        <taxon>Gunneridae</taxon>
        <taxon>Pentapetalae</taxon>
        <taxon>rosids</taxon>
        <taxon>fabids</taxon>
        <taxon>Malpighiales</taxon>
        <taxon>Passifloraceae</taxon>
        <taxon>Turnera</taxon>
    </lineage>
</organism>
<dbReference type="AlphaFoldDB" id="A0A9Q0G9I7"/>
<dbReference type="PANTHER" id="PTHR31286:SF99">
    <property type="entry name" value="DUF4283 DOMAIN-CONTAINING PROTEIN"/>
    <property type="match status" value="1"/>
</dbReference>
<evidence type="ECO:0000256" key="1">
    <source>
        <dbReference type="SAM" id="MobiDB-lite"/>
    </source>
</evidence>
<accession>A0A9Q0G9I7</accession>
<keyword evidence="3" id="KW-1185">Reference proteome</keyword>
<feature type="region of interest" description="Disordered" evidence="1">
    <location>
        <begin position="1"/>
        <end position="22"/>
    </location>
</feature>